<keyword evidence="2" id="KW-1185">Reference proteome</keyword>
<name>A0AC61RH68_9BACT</name>
<organism evidence="1 2">
    <name type="scientific">Lepagella muris</name>
    <dbReference type="NCBI Taxonomy" id="3032870"/>
    <lineage>
        <taxon>Bacteria</taxon>
        <taxon>Pseudomonadati</taxon>
        <taxon>Bacteroidota</taxon>
        <taxon>Bacteroidia</taxon>
        <taxon>Bacteroidales</taxon>
        <taxon>Muribaculaceae</taxon>
        <taxon>Lepagella</taxon>
    </lineage>
</organism>
<protein>
    <submittedName>
        <fullName evidence="1">NYN domain-containing protein</fullName>
    </submittedName>
</protein>
<evidence type="ECO:0000313" key="1">
    <source>
        <dbReference type="EMBL" id="TGY78241.1"/>
    </source>
</evidence>
<accession>A0AC61RH68</accession>
<dbReference type="Proteomes" id="UP000306319">
    <property type="component" value="Unassembled WGS sequence"/>
</dbReference>
<dbReference type="EMBL" id="SRYB01000015">
    <property type="protein sequence ID" value="TGY78241.1"/>
    <property type="molecule type" value="Genomic_DNA"/>
</dbReference>
<gene>
    <name evidence="1" type="ORF">E5331_11105</name>
</gene>
<reference evidence="1" key="1">
    <citation type="submission" date="2019-04" db="EMBL/GenBank/DDBJ databases">
        <title>Microbes associate with the intestines of laboratory mice.</title>
        <authorList>
            <person name="Navarre W."/>
            <person name="Wong E."/>
            <person name="Huang K."/>
            <person name="Tropini C."/>
            <person name="Ng K."/>
            <person name="Yu B."/>
        </authorList>
    </citation>
    <scope>NUCLEOTIDE SEQUENCE</scope>
    <source>
        <strain evidence="1">NM04_E33</strain>
    </source>
</reference>
<proteinExistence type="predicted"/>
<comment type="caution">
    <text evidence="1">The sequence shown here is derived from an EMBL/GenBank/DDBJ whole genome shotgun (WGS) entry which is preliminary data.</text>
</comment>
<evidence type="ECO:0000313" key="2">
    <source>
        <dbReference type="Proteomes" id="UP000306319"/>
    </source>
</evidence>
<sequence length="107" mass="12686">MEQTKRVTFYIDGFNFYFGLKRTKRIDPAWKRFYWIDMVKLCESFLGTGQVLEKVIYFTASPLSPQKNSRQSAFLNANKLINGNRFEVVRDKYLEKHIICPYCKGDI</sequence>